<sequence>MGEPATVQQYPDLVNSPLPVFFLQLGSNTSLFFDKVIKQAALFNGKENVFVLTDTHLDQYKGYNCIDVTPYVTREREFDKVYRHHSTNPYFFEKTCFDRWFIINDLINDLGIDKFVYADCDVLILEDLKPVYDRFIKDKFDGSTMFFQRDKESVTSGHTSFWNSKLIADFCSFVVRKYTDEPAFNKLLEDTLSGKFLDNTNVSDMILLDVFRTETRPNVLNLLSLEDEGISIDFNINVAYNGWHNWYLCNKVTGIKKMFRKADGLYGQIAGEGTKRTFSKFYTLHFQGYITKPHIPLHVTAKSYNERVANRLSANSHYISRRLKLFKNKVRRSLLNR</sequence>
<dbReference type="EMBL" id="QWDE01000001">
    <property type="protein sequence ID" value="RFZ85803.1"/>
    <property type="molecule type" value="Genomic_DNA"/>
</dbReference>
<dbReference type="RefSeq" id="WP_117382700.1">
    <property type="nucleotide sequence ID" value="NZ_QWDE01000001.1"/>
</dbReference>
<keyword evidence="2" id="KW-1185">Reference proteome</keyword>
<organism evidence="1 2">
    <name type="scientific">Mucilaginibacter terrenus</name>
    <dbReference type="NCBI Taxonomy" id="2482727"/>
    <lineage>
        <taxon>Bacteria</taxon>
        <taxon>Pseudomonadati</taxon>
        <taxon>Bacteroidota</taxon>
        <taxon>Sphingobacteriia</taxon>
        <taxon>Sphingobacteriales</taxon>
        <taxon>Sphingobacteriaceae</taxon>
        <taxon>Mucilaginibacter</taxon>
    </lineage>
</organism>
<name>A0A3E2NXS7_9SPHI</name>
<proteinExistence type="predicted"/>
<reference evidence="1 2" key="1">
    <citation type="submission" date="2018-08" db="EMBL/GenBank/DDBJ databases">
        <title>Mucilaginibacter terrae sp. nov., isolated from manganese diggings.</title>
        <authorList>
            <person name="Huang Y."/>
            <person name="Zhou Z."/>
        </authorList>
    </citation>
    <scope>NUCLEOTIDE SEQUENCE [LARGE SCALE GENOMIC DNA]</scope>
    <source>
        <strain evidence="1 2">ZH6</strain>
    </source>
</reference>
<evidence type="ECO:0000313" key="2">
    <source>
        <dbReference type="Proteomes" id="UP000260823"/>
    </source>
</evidence>
<dbReference type="AlphaFoldDB" id="A0A3E2NXS7"/>
<gene>
    <name evidence="1" type="ORF">DYU05_09465</name>
</gene>
<dbReference type="OrthoDB" id="7299295at2"/>
<evidence type="ECO:0008006" key="3">
    <source>
        <dbReference type="Google" id="ProtNLM"/>
    </source>
</evidence>
<accession>A0A3E2NXS7</accession>
<evidence type="ECO:0000313" key="1">
    <source>
        <dbReference type="EMBL" id="RFZ85803.1"/>
    </source>
</evidence>
<dbReference type="Proteomes" id="UP000260823">
    <property type="component" value="Unassembled WGS sequence"/>
</dbReference>
<comment type="caution">
    <text evidence="1">The sequence shown here is derived from an EMBL/GenBank/DDBJ whole genome shotgun (WGS) entry which is preliminary data.</text>
</comment>
<protein>
    <recommendedName>
        <fullName evidence="3">Nucleotide-diphospho-sugar transferase domain-containing protein</fullName>
    </recommendedName>
</protein>